<dbReference type="AlphaFoldDB" id="A0A1F4TQV1"/>
<dbReference type="Proteomes" id="UP000177309">
    <property type="component" value="Unassembled WGS sequence"/>
</dbReference>
<organism evidence="2 3">
    <name type="scientific">candidate division WOR-1 bacterium RIFOXYC2_FULL_41_25</name>
    <dbReference type="NCBI Taxonomy" id="1802586"/>
    <lineage>
        <taxon>Bacteria</taxon>
        <taxon>Bacillati</taxon>
        <taxon>Saganbacteria</taxon>
    </lineage>
</organism>
<evidence type="ECO:0000256" key="1">
    <source>
        <dbReference type="SAM" id="MobiDB-lite"/>
    </source>
</evidence>
<accession>A0A1F4TQV1</accession>
<feature type="compositionally biased region" description="Basic and acidic residues" evidence="1">
    <location>
        <begin position="14"/>
        <end position="33"/>
    </location>
</feature>
<dbReference type="Pfam" id="PF05635">
    <property type="entry name" value="23S_rRNA_IVP"/>
    <property type="match status" value="1"/>
</dbReference>
<dbReference type="EMBL" id="MEUI01000010">
    <property type="protein sequence ID" value="OGC35038.1"/>
    <property type="molecule type" value="Genomic_DNA"/>
</dbReference>
<gene>
    <name evidence="2" type="ORF">A2462_05865</name>
</gene>
<dbReference type="Gene3D" id="1.20.1440.60">
    <property type="entry name" value="23S rRNA-intervening sequence"/>
    <property type="match status" value="1"/>
</dbReference>
<evidence type="ECO:0000313" key="3">
    <source>
        <dbReference type="Proteomes" id="UP000177309"/>
    </source>
</evidence>
<dbReference type="NCBIfam" id="TIGR02436">
    <property type="entry name" value="four helix bundle protein"/>
    <property type="match status" value="1"/>
</dbReference>
<name>A0A1F4TQV1_UNCSA</name>
<sequence>MKFKDISIPGYQNEDIRKTEKSDTQSRKSDKKEPIVPRHERLWVWRKAHELMILIYNLCKKLPKQEYYRLIDQIQRSSKSVADNIAEGNSSYYFNNKIKSYYVSRKEAGETQGHIREMENKRYINSDLSEAMISEYEEVMRGINGLINKVCQLRDLYNSKGSKRT</sequence>
<protein>
    <recommendedName>
        <fullName evidence="4">Four helix bundle protein</fullName>
    </recommendedName>
</protein>
<evidence type="ECO:0008006" key="4">
    <source>
        <dbReference type="Google" id="ProtNLM"/>
    </source>
</evidence>
<feature type="region of interest" description="Disordered" evidence="1">
    <location>
        <begin position="1"/>
        <end position="33"/>
    </location>
</feature>
<dbReference type="PANTHER" id="PTHR38471">
    <property type="entry name" value="FOUR HELIX BUNDLE PROTEIN"/>
    <property type="match status" value="1"/>
</dbReference>
<dbReference type="CDD" id="cd16377">
    <property type="entry name" value="23S_rRNA_IVP_like"/>
    <property type="match status" value="1"/>
</dbReference>
<dbReference type="InterPro" id="IPR036583">
    <property type="entry name" value="23S_rRNA_IVS_sf"/>
</dbReference>
<dbReference type="PANTHER" id="PTHR38471:SF2">
    <property type="entry name" value="FOUR HELIX BUNDLE PROTEIN"/>
    <property type="match status" value="1"/>
</dbReference>
<evidence type="ECO:0000313" key="2">
    <source>
        <dbReference type="EMBL" id="OGC35038.1"/>
    </source>
</evidence>
<dbReference type="SUPFAM" id="SSF158446">
    <property type="entry name" value="IVS-encoded protein-like"/>
    <property type="match status" value="1"/>
</dbReference>
<dbReference type="InterPro" id="IPR012657">
    <property type="entry name" value="23S_rRNA-intervening_sequence"/>
</dbReference>
<reference evidence="2 3" key="1">
    <citation type="journal article" date="2016" name="Nat. Commun.">
        <title>Thousands of microbial genomes shed light on interconnected biogeochemical processes in an aquifer system.</title>
        <authorList>
            <person name="Anantharaman K."/>
            <person name="Brown C.T."/>
            <person name="Hug L.A."/>
            <person name="Sharon I."/>
            <person name="Castelle C.J."/>
            <person name="Probst A.J."/>
            <person name="Thomas B.C."/>
            <person name="Singh A."/>
            <person name="Wilkins M.J."/>
            <person name="Karaoz U."/>
            <person name="Brodie E.L."/>
            <person name="Williams K.H."/>
            <person name="Hubbard S.S."/>
            <person name="Banfield J.F."/>
        </authorList>
    </citation>
    <scope>NUCLEOTIDE SEQUENCE [LARGE SCALE GENOMIC DNA]</scope>
</reference>
<comment type="caution">
    <text evidence="2">The sequence shown here is derived from an EMBL/GenBank/DDBJ whole genome shotgun (WGS) entry which is preliminary data.</text>
</comment>
<proteinExistence type="predicted"/>